<dbReference type="PANTHER" id="PTHR12300">
    <property type="entry name" value="HVA22-LIKE PROTEINS"/>
    <property type="match status" value="1"/>
</dbReference>
<evidence type="ECO:0000256" key="8">
    <source>
        <dbReference type="ARBA" id="ARBA00022989"/>
    </source>
</evidence>
<dbReference type="GO" id="GO:0051301">
    <property type="term" value="P:cell division"/>
    <property type="evidence" value="ECO:0007669"/>
    <property type="project" value="UniProtKB-KW"/>
</dbReference>
<evidence type="ECO:0000313" key="12">
    <source>
        <dbReference type="EMBL" id="NXR62470.1"/>
    </source>
</evidence>
<protein>
    <recommendedName>
        <fullName evidence="11">Receptor expression-enhancing protein</fullName>
    </recommendedName>
</protein>
<dbReference type="Proteomes" id="UP000587697">
    <property type="component" value="Unassembled WGS sequence"/>
</dbReference>
<comment type="similarity">
    <text evidence="2 11">Belongs to the DP1 family.</text>
</comment>
<dbReference type="GO" id="GO:0071782">
    <property type="term" value="C:endoplasmic reticulum tubular network"/>
    <property type="evidence" value="ECO:0007669"/>
    <property type="project" value="TreeGrafter"/>
</dbReference>
<dbReference type="AlphaFoldDB" id="A0A7L2MR70"/>
<keyword evidence="10" id="KW-0131">Cell cycle</keyword>
<feature type="transmembrane region" description="Helical" evidence="11">
    <location>
        <begin position="7"/>
        <end position="31"/>
    </location>
</feature>
<feature type="non-terminal residue" evidence="12">
    <location>
        <position position="124"/>
    </location>
</feature>
<keyword evidence="5" id="KW-0493">Microtubule</keyword>
<evidence type="ECO:0000256" key="11">
    <source>
        <dbReference type="RuleBase" id="RU362006"/>
    </source>
</evidence>
<proteinExistence type="inferred from homology"/>
<evidence type="ECO:0000256" key="3">
    <source>
        <dbReference type="ARBA" id="ARBA00022618"/>
    </source>
</evidence>
<keyword evidence="7" id="KW-0256">Endoplasmic reticulum</keyword>
<keyword evidence="8 11" id="KW-1133">Transmembrane helix</keyword>
<dbReference type="GO" id="GO:0071786">
    <property type="term" value="P:endoplasmic reticulum tubular network organization"/>
    <property type="evidence" value="ECO:0007669"/>
    <property type="project" value="TreeGrafter"/>
</dbReference>
<dbReference type="InterPro" id="IPR004345">
    <property type="entry name" value="TB2_DP1_HVA22"/>
</dbReference>
<dbReference type="GO" id="GO:0005789">
    <property type="term" value="C:endoplasmic reticulum membrane"/>
    <property type="evidence" value="ECO:0007669"/>
    <property type="project" value="UniProtKB-SubCell"/>
</dbReference>
<comment type="caution">
    <text evidence="11">Lacks conserved residue(s) required for the propagation of feature annotation.</text>
</comment>
<accession>A0A7L2MR70</accession>
<evidence type="ECO:0000313" key="13">
    <source>
        <dbReference type="Proteomes" id="UP000587697"/>
    </source>
</evidence>
<reference evidence="12 13" key="1">
    <citation type="submission" date="2019-09" db="EMBL/GenBank/DDBJ databases">
        <title>Bird 10,000 Genomes (B10K) Project - Family phase.</title>
        <authorList>
            <person name="Zhang G."/>
        </authorList>
    </citation>
    <scope>NUCLEOTIDE SEQUENCE [LARGE SCALE GENOMIC DNA]</scope>
    <source>
        <strain evidence="12">B10K-DU-002-26</strain>
        <tissue evidence="12">Muscle</tissue>
    </source>
</reference>
<keyword evidence="3" id="KW-0132">Cell division</keyword>
<keyword evidence="4 11" id="KW-0812">Transmembrane</keyword>
<organism evidence="12 13">
    <name type="scientific">Rhadina sibilatrix</name>
    <dbReference type="NCBI Taxonomy" id="2585818"/>
    <lineage>
        <taxon>Eukaryota</taxon>
        <taxon>Metazoa</taxon>
        <taxon>Chordata</taxon>
        <taxon>Craniata</taxon>
        <taxon>Vertebrata</taxon>
        <taxon>Euteleostomi</taxon>
        <taxon>Archelosauria</taxon>
        <taxon>Archosauria</taxon>
        <taxon>Dinosauria</taxon>
        <taxon>Saurischia</taxon>
        <taxon>Theropoda</taxon>
        <taxon>Coelurosauria</taxon>
        <taxon>Aves</taxon>
        <taxon>Neognathae</taxon>
        <taxon>Neoaves</taxon>
        <taxon>Telluraves</taxon>
        <taxon>Australaves</taxon>
        <taxon>Passeriformes</taxon>
        <taxon>Sylvioidea</taxon>
        <taxon>Phylloscopidae</taxon>
        <taxon>Rhadina</taxon>
    </lineage>
</organism>
<dbReference type="PANTHER" id="PTHR12300:SF36">
    <property type="entry name" value="RECEPTOR EXPRESSION-ENHANCING PROTEIN 4"/>
    <property type="match status" value="1"/>
</dbReference>
<evidence type="ECO:0000256" key="1">
    <source>
        <dbReference type="ARBA" id="ARBA00004477"/>
    </source>
</evidence>
<keyword evidence="13" id="KW-1185">Reference proteome</keyword>
<gene>
    <name evidence="12" type="primary">Reep4</name>
    <name evidence="12" type="ORF">RHASIB_R12999</name>
</gene>
<dbReference type="GO" id="GO:0008017">
    <property type="term" value="F:microtubule binding"/>
    <property type="evidence" value="ECO:0007669"/>
    <property type="project" value="TreeGrafter"/>
</dbReference>
<evidence type="ECO:0000256" key="10">
    <source>
        <dbReference type="ARBA" id="ARBA00023306"/>
    </source>
</evidence>
<keyword evidence="6" id="KW-0498">Mitosis</keyword>
<feature type="non-terminal residue" evidence="12">
    <location>
        <position position="1"/>
    </location>
</feature>
<keyword evidence="9 11" id="KW-0472">Membrane</keyword>
<evidence type="ECO:0000256" key="2">
    <source>
        <dbReference type="ARBA" id="ARBA00008573"/>
    </source>
</evidence>
<dbReference type="GO" id="GO:0005881">
    <property type="term" value="C:cytoplasmic microtubule"/>
    <property type="evidence" value="ECO:0007669"/>
    <property type="project" value="TreeGrafter"/>
</dbReference>
<evidence type="ECO:0000256" key="9">
    <source>
        <dbReference type="ARBA" id="ARBA00023136"/>
    </source>
</evidence>
<dbReference type="Pfam" id="PF03134">
    <property type="entry name" value="TB2_DP1_HVA22"/>
    <property type="match status" value="1"/>
</dbReference>
<comment type="caution">
    <text evidence="12">The sequence shown here is derived from an EMBL/GenBank/DDBJ whole genome shotgun (WGS) entry which is preliminary data.</text>
</comment>
<evidence type="ECO:0000256" key="5">
    <source>
        <dbReference type="ARBA" id="ARBA00022701"/>
    </source>
</evidence>
<evidence type="ECO:0000256" key="4">
    <source>
        <dbReference type="ARBA" id="ARBA00022692"/>
    </source>
</evidence>
<name>A0A7L2MR70_9PASS</name>
<evidence type="ECO:0000256" key="6">
    <source>
        <dbReference type="ARBA" id="ARBA00022776"/>
    </source>
</evidence>
<dbReference type="EMBL" id="VWYO01010757">
    <property type="protein sequence ID" value="NXR62470.1"/>
    <property type="molecule type" value="Genomic_DNA"/>
</dbReference>
<comment type="subcellular location">
    <subcellularLocation>
        <location evidence="1">Endoplasmic reticulum membrane</location>
        <topology evidence="1">Multi-pass membrane protein</topology>
    </subcellularLocation>
    <subcellularLocation>
        <location evidence="11">Membrane</location>
        <topology evidence="11">Multi-pass membrane protein</topology>
    </subcellularLocation>
</comment>
<sequence>VRWMMYWIVFALFMSTESFTDLFISWFPFYYELKMAFVLWLLSPYTRGASLLYRHLVHPTLTRKEKDIDAFLVQARERGYQTMLRFGKSGLNLAATAAVQAATKSQGMLAGRLRSFSMQDLRSL</sequence>
<evidence type="ECO:0000256" key="7">
    <source>
        <dbReference type="ARBA" id="ARBA00022824"/>
    </source>
</evidence>